<sequence length="113" mass="11365">MSSTRAAPSGPLPLAVDPPDSAAAATTVAAVIEFEDEPELATPGTFFGGSIASPVKIGSPYCTRDSGGVGVDILQVRKCGQNAPASASNGRVRSLTHNQGDVLLVFLLPSDAG</sequence>
<name>A0A9W6TDV4_9STRA</name>
<reference evidence="1" key="1">
    <citation type="submission" date="2023-04" db="EMBL/GenBank/DDBJ databases">
        <title>Phytophthora lilii NBRC 32176.</title>
        <authorList>
            <person name="Ichikawa N."/>
            <person name="Sato H."/>
            <person name="Tonouchi N."/>
        </authorList>
    </citation>
    <scope>NUCLEOTIDE SEQUENCE</scope>
    <source>
        <strain evidence="1">NBRC 32176</strain>
    </source>
</reference>
<evidence type="ECO:0000313" key="2">
    <source>
        <dbReference type="Proteomes" id="UP001165083"/>
    </source>
</evidence>
<dbReference type="EMBL" id="BSXW01000047">
    <property type="protein sequence ID" value="GMF10578.1"/>
    <property type="molecule type" value="Genomic_DNA"/>
</dbReference>
<organism evidence="1 2">
    <name type="scientific">Phytophthora lilii</name>
    <dbReference type="NCBI Taxonomy" id="2077276"/>
    <lineage>
        <taxon>Eukaryota</taxon>
        <taxon>Sar</taxon>
        <taxon>Stramenopiles</taxon>
        <taxon>Oomycota</taxon>
        <taxon>Peronosporomycetes</taxon>
        <taxon>Peronosporales</taxon>
        <taxon>Peronosporaceae</taxon>
        <taxon>Phytophthora</taxon>
    </lineage>
</organism>
<evidence type="ECO:0000313" key="1">
    <source>
        <dbReference type="EMBL" id="GMF10578.1"/>
    </source>
</evidence>
<protein>
    <submittedName>
        <fullName evidence="1">Unnamed protein product</fullName>
    </submittedName>
</protein>
<dbReference type="AlphaFoldDB" id="A0A9W6TDV4"/>
<keyword evidence="2" id="KW-1185">Reference proteome</keyword>
<accession>A0A9W6TDV4</accession>
<comment type="caution">
    <text evidence="1">The sequence shown here is derived from an EMBL/GenBank/DDBJ whole genome shotgun (WGS) entry which is preliminary data.</text>
</comment>
<dbReference type="Proteomes" id="UP001165083">
    <property type="component" value="Unassembled WGS sequence"/>
</dbReference>
<proteinExistence type="predicted"/>
<gene>
    <name evidence="1" type="ORF">Plil01_000137100</name>
</gene>